<accession>A0A918P4V2</accession>
<evidence type="ECO:0000256" key="5">
    <source>
        <dbReference type="ARBA" id="ARBA00022448"/>
    </source>
</evidence>
<dbReference type="CDD" id="cd00730">
    <property type="entry name" value="rubredoxin"/>
    <property type="match status" value="1"/>
</dbReference>
<protein>
    <recommendedName>
        <fullName evidence="9">Rubredoxin</fullName>
    </recommendedName>
</protein>
<dbReference type="EMBL" id="BMYX01000013">
    <property type="protein sequence ID" value="GGY19371.1"/>
    <property type="molecule type" value="Genomic_DNA"/>
</dbReference>
<comment type="cofactor">
    <cofactor evidence="1 9">
        <name>Fe(3+)</name>
        <dbReference type="ChEBI" id="CHEBI:29034"/>
    </cofactor>
</comment>
<keyword evidence="6 9" id="KW-0479">Metal-binding</keyword>
<keyword evidence="8 9" id="KW-0408">Iron</keyword>
<dbReference type="Gene3D" id="2.20.28.10">
    <property type="match status" value="1"/>
</dbReference>
<dbReference type="Pfam" id="PF00301">
    <property type="entry name" value="Rubredoxin"/>
    <property type="match status" value="1"/>
</dbReference>
<keyword evidence="5" id="KW-0813">Transport</keyword>
<reference evidence="11" key="1">
    <citation type="journal article" date="2014" name="Int. J. Syst. Evol. Microbiol.">
        <title>Complete genome sequence of Corynebacterium casei LMG S-19264T (=DSM 44701T), isolated from a smear-ripened cheese.</title>
        <authorList>
            <consortium name="US DOE Joint Genome Institute (JGI-PGF)"/>
            <person name="Walter F."/>
            <person name="Albersmeier A."/>
            <person name="Kalinowski J."/>
            <person name="Ruckert C."/>
        </authorList>
    </citation>
    <scope>NUCLEOTIDE SEQUENCE</scope>
    <source>
        <strain evidence="11">KCTC 32182</strain>
    </source>
</reference>
<dbReference type="InterPro" id="IPR050526">
    <property type="entry name" value="Rubredoxin_ET"/>
</dbReference>
<reference evidence="11" key="2">
    <citation type="submission" date="2020-09" db="EMBL/GenBank/DDBJ databases">
        <authorList>
            <person name="Sun Q."/>
            <person name="Kim S."/>
        </authorList>
    </citation>
    <scope>NUCLEOTIDE SEQUENCE</scope>
    <source>
        <strain evidence="11">KCTC 32182</strain>
    </source>
</reference>
<dbReference type="Proteomes" id="UP000645257">
    <property type="component" value="Unassembled WGS sequence"/>
</dbReference>
<proteinExistence type="inferred from homology"/>
<comment type="caution">
    <text evidence="11">The sequence shown here is derived from an EMBL/GenBank/DDBJ whole genome shotgun (WGS) entry which is preliminary data.</text>
</comment>
<comment type="pathway">
    <text evidence="3">Hydrocarbon metabolism; alkane degradation.</text>
</comment>
<evidence type="ECO:0000256" key="1">
    <source>
        <dbReference type="ARBA" id="ARBA00001965"/>
    </source>
</evidence>
<dbReference type="PRINTS" id="PR00163">
    <property type="entry name" value="RUBREDOXIN"/>
</dbReference>
<evidence type="ECO:0000256" key="9">
    <source>
        <dbReference type="RuleBase" id="RU003820"/>
    </source>
</evidence>
<comment type="function">
    <text evidence="2">Involved in the hydrocarbon hydroxylating system, which transfers electrons from NADH to rubredoxin reductase and then through rubredoxin to alkane 1 monooxygenase.</text>
</comment>
<dbReference type="SUPFAM" id="SSF57802">
    <property type="entry name" value="Rubredoxin-like"/>
    <property type="match status" value="1"/>
</dbReference>
<dbReference type="GO" id="GO:0005506">
    <property type="term" value="F:iron ion binding"/>
    <property type="evidence" value="ECO:0007669"/>
    <property type="project" value="UniProtKB-UniRule"/>
</dbReference>
<evidence type="ECO:0000256" key="8">
    <source>
        <dbReference type="ARBA" id="ARBA00023004"/>
    </source>
</evidence>
<evidence type="ECO:0000313" key="11">
    <source>
        <dbReference type="EMBL" id="GGY19371.1"/>
    </source>
</evidence>
<keyword evidence="7 9" id="KW-0249">Electron transport</keyword>
<name>A0A918P4V2_9NEIS</name>
<dbReference type="GO" id="GO:0043448">
    <property type="term" value="P:alkane catabolic process"/>
    <property type="evidence" value="ECO:0007669"/>
    <property type="project" value="TreeGrafter"/>
</dbReference>
<evidence type="ECO:0000256" key="4">
    <source>
        <dbReference type="ARBA" id="ARBA00005337"/>
    </source>
</evidence>
<dbReference type="InterPro" id="IPR018527">
    <property type="entry name" value="Rubredoxin_Fe_BS"/>
</dbReference>
<evidence type="ECO:0000313" key="12">
    <source>
        <dbReference type="Proteomes" id="UP000645257"/>
    </source>
</evidence>
<comment type="similarity">
    <text evidence="4 9">Belongs to the rubredoxin family.</text>
</comment>
<feature type="domain" description="Rubredoxin-like" evidence="10">
    <location>
        <begin position="6"/>
        <end position="57"/>
    </location>
</feature>
<dbReference type="InterPro" id="IPR024934">
    <property type="entry name" value="Rubredoxin-like_dom"/>
</dbReference>
<dbReference type="RefSeq" id="WP_189534546.1">
    <property type="nucleotide sequence ID" value="NZ_BMYX01000013.1"/>
</dbReference>
<gene>
    <name evidence="11" type="primary">rubA</name>
    <name evidence="11" type="ORF">GCM10011289_23650</name>
</gene>
<dbReference type="PROSITE" id="PS50903">
    <property type="entry name" value="RUBREDOXIN_LIKE"/>
    <property type="match status" value="1"/>
</dbReference>
<sequence length="59" mass="6340">MASTTETVYLCQACGVVYDPAAGWPEEGFPPGTPWAAIPDDWLCPECGVAKKDFIAMTM</sequence>
<dbReference type="FunFam" id="2.20.28.10:FF:000001">
    <property type="entry name" value="Rubredoxin"/>
    <property type="match status" value="1"/>
</dbReference>
<keyword evidence="12" id="KW-1185">Reference proteome</keyword>
<evidence type="ECO:0000256" key="6">
    <source>
        <dbReference type="ARBA" id="ARBA00022723"/>
    </source>
</evidence>
<dbReference type="GO" id="GO:0009055">
    <property type="term" value="F:electron transfer activity"/>
    <property type="evidence" value="ECO:0007669"/>
    <property type="project" value="TreeGrafter"/>
</dbReference>
<evidence type="ECO:0000256" key="3">
    <source>
        <dbReference type="ARBA" id="ARBA00004933"/>
    </source>
</evidence>
<evidence type="ECO:0000256" key="7">
    <source>
        <dbReference type="ARBA" id="ARBA00022982"/>
    </source>
</evidence>
<dbReference type="InterPro" id="IPR024935">
    <property type="entry name" value="Rubredoxin_dom"/>
</dbReference>
<organism evidence="11 12">
    <name type="scientific">Paludibacterium paludis</name>
    <dbReference type="NCBI Taxonomy" id="1225769"/>
    <lineage>
        <taxon>Bacteria</taxon>
        <taxon>Pseudomonadati</taxon>
        <taxon>Pseudomonadota</taxon>
        <taxon>Betaproteobacteria</taxon>
        <taxon>Neisseriales</taxon>
        <taxon>Chromobacteriaceae</taxon>
        <taxon>Paludibacterium</taxon>
    </lineage>
</organism>
<evidence type="ECO:0000259" key="10">
    <source>
        <dbReference type="PROSITE" id="PS50903"/>
    </source>
</evidence>
<dbReference type="AlphaFoldDB" id="A0A918P4V2"/>
<evidence type="ECO:0000256" key="2">
    <source>
        <dbReference type="ARBA" id="ARBA00002792"/>
    </source>
</evidence>
<dbReference type="PROSITE" id="PS00202">
    <property type="entry name" value="RUBREDOXIN"/>
    <property type="match status" value="1"/>
</dbReference>
<dbReference type="PANTHER" id="PTHR47627">
    <property type="entry name" value="RUBREDOXIN"/>
    <property type="match status" value="1"/>
</dbReference>
<dbReference type="PANTHER" id="PTHR47627:SF1">
    <property type="entry name" value="RUBREDOXIN-1-RELATED"/>
    <property type="match status" value="1"/>
</dbReference>